<reference evidence="1 2" key="1">
    <citation type="submission" date="2021-04" db="EMBL/GenBank/DDBJ databases">
        <authorList>
            <person name="De Guttry C."/>
            <person name="Zahm M."/>
            <person name="Klopp C."/>
            <person name="Cabau C."/>
            <person name="Louis A."/>
            <person name="Berthelot C."/>
            <person name="Parey E."/>
            <person name="Roest Crollius H."/>
            <person name="Montfort J."/>
            <person name="Robinson-Rechavi M."/>
            <person name="Bucao C."/>
            <person name="Bouchez O."/>
            <person name="Gislard M."/>
            <person name="Lluch J."/>
            <person name="Milhes M."/>
            <person name="Lampietro C."/>
            <person name="Lopez Roques C."/>
            <person name="Donnadieu C."/>
            <person name="Braasch I."/>
            <person name="Desvignes T."/>
            <person name="Postlethwait J."/>
            <person name="Bobe J."/>
            <person name="Wedekind C."/>
            <person name="Guiguen Y."/>
        </authorList>
    </citation>
    <scope>NUCLEOTIDE SEQUENCE [LARGE SCALE GENOMIC DNA]</scope>
    <source>
        <strain evidence="1">Cs_M1</strain>
        <tissue evidence="1">Blood</tissue>
    </source>
</reference>
<name>A0AAN8LJT0_9TELE</name>
<comment type="caution">
    <text evidence="1">The sequence shown here is derived from an EMBL/GenBank/DDBJ whole genome shotgun (WGS) entry which is preliminary data.</text>
</comment>
<keyword evidence="2" id="KW-1185">Reference proteome</keyword>
<protein>
    <submittedName>
        <fullName evidence="1">Uncharacterized protein</fullName>
    </submittedName>
</protein>
<dbReference type="EMBL" id="JAGTTL010000019">
    <property type="protein sequence ID" value="KAK6307870.1"/>
    <property type="molecule type" value="Genomic_DNA"/>
</dbReference>
<proteinExistence type="predicted"/>
<gene>
    <name evidence="1" type="ORF">J4Q44_G00211410</name>
</gene>
<dbReference type="AlphaFoldDB" id="A0AAN8LJT0"/>
<evidence type="ECO:0000313" key="2">
    <source>
        <dbReference type="Proteomes" id="UP001356427"/>
    </source>
</evidence>
<sequence length="92" mass="10740">MRDQQTWGKVMILERKCTERVEKLRTALESQLHNGVSSTESFFSVKSPLLFHNSYSKSSRDTLQLSPLPTEDIAPLFIQYGSPWKHQDQQWD</sequence>
<evidence type="ECO:0000313" key="1">
    <source>
        <dbReference type="EMBL" id="KAK6307870.1"/>
    </source>
</evidence>
<accession>A0AAN8LJT0</accession>
<organism evidence="1 2">
    <name type="scientific">Coregonus suidteri</name>
    <dbReference type="NCBI Taxonomy" id="861788"/>
    <lineage>
        <taxon>Eukaryota</taxon>
        <taxon>Metazoa</taxon>
        <taxon>Chordata</taxon>
        <taxon>Craniata</taxon>
        <taxon>Vertebrata</taxon>
        <taxon>Euteleostomi</taxon>
        <taxon>Actinopterygii</taxon>
        <taxon>Neopterygii</taxon>
        <taxon>Teleostei</taxon>
        <taxon>Protacanthopterygii</taxon>
        <taxon>Salmoniformes</taxon>
        <taxon>Salmonidae</taxon>
        <taxon>Coregoninae</taxon>
        <taxon>Coregonus</taxon>
    </lineage>
</organism>
<dbReference type="Proteomes" id="UP001356427">
    <property type="component" value="Unassembled WGS sequence"/>
</dbReference>